<keyword evidence="16" id="KW-0812">Transmembrane</keyword>
<evidence type="ECO:0000256" key="12">
    <source>
        <dbReference type="ARBA" id="ARBA00023033"/>
    </source>
</evidence>
<evidence type="ECO:0000256" key="16">
    <source>
        <dbReference type="SAM" id="Phobius"/>
    </source>
</evidence>
<dbReference type="OrthoDB" id="2789670at2759"/>
<keyword evidence="8" id="KW-0256">Endoplasmic reticulum</keyword>
<dbReference type="PRINTS" id="PR00465">
    <property type="entry name" value="EP450IV"/>
</dbReference>
<dbReference type="Proteomes" id="UP000594454">
    <property type="component" value="Chromosome 3"/>
</dbReference>
<evidence type="ECO:0000256" key="13">
    <source>
        <dbReference type="ARBA" id="ARBA00023136"/>
    </source>
</evidence>
<evidence type="ECO:0000256" key="6">
    <source>
        <dbReference type="ARBA" id="ARBA00022617"/>
    </source>
</evidence>
<dbReference type="OMA" id="HMCIGAR"/>
<evidence type="ECO:0000313" key="17">
    <source>
        <dbReference type="EMBL" id="CAD7083752.1"/>
    </source>
</evidence>
<evidence type="ECO:0000313" key="18">
    <source>
        <dbReference type="Proteomes" id="UP000594454"/>
    </source>
</evidence>
<keyword evidence="16" id="KW-1133">Transmembrane helix</keyword>
<evidence type="ECO:0000256" key="1">
    <source>
        <dbReference type="ARBA" id="ARBA00001971"/>
    </source>
</evidence>
<feature type="transmembrane region" description="Helical" evidence="16">
    <location>
        <begin position="69"/>
        <end position="87"/>
    </location>
</feature>
<dbReference type="FunFam" id="1.10.630.10:FF:000042">
    <property type="entry name" value="Cytochrome P450"/>
    <property type="match status" value="1"/>
</dbReference>
<dbReference type="AlphaFoldDB" id="A0A7R8UPL1"/>
<evidence type="ECO:0000256" key="14">
    <source>
        <dbReference type="PIRSR" id="PIRSR602403-1"/>
    </source>
</evidence>
<dbReference type="GO" id="GO:0020037">
    <property type="term" value="F:heme binding"/>
    <property type="evidence" value="ECO:0007669"/>
    <property type="project" value="InterPro"/>
</dbReference>
<keyword evidence="6 14" id="KW-0349">Heme</keyword>
<evidence type="ECO:0000256" key="2">
    <source>
        <dbReference type="ARBA" id="ARBA00003690"/>
    </source>
</evidence>
<dbReference type="FunCoup" id="A0A7R8UPL1">
    <property type="interactions" value="41"/>
</dbReference>
<evidence type="ECO:0000256" key="3">
    <source>
        <dbReference type="ARBA" id="ARBA00004174"/>
    </source>
</evidence>
<evidence type="ECO:0000256" key="15">
    <source>
        <dbReference type="RuleBase" id="RU000461"/>
    </source>
</evidence>
<keyword evidence="9" id="KW-0492">Microsome</keyword>
<evidence type="ECO:0000256" key="10">
    <source>
        <dbReference type="ARBA" id="ARBA00023002"/>
    </source>
</evidence>
<comment type="subcellular location">
    <subcellularLocation>
        <location evidence="4">Endoplasmic reticulum membrane</location>
        <topology evidence="4">Peripheral membrane protein</topology>
    </subcellularLocation>
    <subcellularLocation>
        <location evidence="3">Microsome membrane</location>
        <topology evidence="3">Peripheral membrane protein</topology>
    </subcellularLocation>
</comment>
<dbReference type="InterPro" id="IPR001128">
    <property type="entry name" value="Cyt_P450"/>
</dbReference>
<gene>
    <name evidence="17" type="ORF">HERILL_LOCUS6688</name>
</gene>
<comment type="similarity">
    <text evidence="5 15">Belongs to the cytochrome P450 family.</text>
</comment>
<dbReference type="InterPro" id="IPR017972">
    <property type="entry name" value="Cyt_P450_CS"/>
</dbReference>
<comment type="cofactor">
    <cofactor evidence="1 14">
        <name>heme</name>
        <dbReference type="ChEBI" id="CHEBI:30413"/>
    </cofactor>
</comment>
<dbReference type="InterPro" id="IPR002403">
    <property type="entry name" value="Cyt_P450_E_grp-IV"/>
</dbReference>
<dbReference type="PROSITE" id="PS00086">
    <property type="entry name" value="CYTOCHROME_P450"/>
    <property type="match status" value="1"/>
</dbReference>
<feature type="binding site" description="axial binding residue" evidence="14">
    <location>
        <position position="440"/>
    </location>
    <ligand>
        <name>heme</name>
        <dbReference type="ChEBI" id="CHEBI:30413"/>
    </ligand>
    <ligandPart>
        <name>Fe</name>
        <dbReference type="ChEBI" id="CHEBI:18248"/>
    </ligandPart>
</feature>
<dbReference type="InterPro" id="IPR050476">
    <property type="entry name" value="Insect_CytP450_Detox"/>
</dbReference>
<keyword evidence="18" id="KW-1185">Reference proteome</keyword>
<dbReference type="InParanoid" id="A0A7R8UPL1"/>
<organism evidence="17 18">
    <name type="scientific">Hermetia illucens</name>
    <name type="common">Black soldier fly</name>
    <dbReference type="NCBI Taxonomy" id="343691"/>
    <lineage>
        <taxon>Eukaryota</taxon>
        <taxon>Metazoa</taxon>
        <taxon>Ecdysozoa</taxon>
        <taxon>Arthropoda</taxon>
        <taxon>Hexapoda</taxon>
        <taxon>Insecta</taxon>
        <taxon>Pterygota</taxon>
        <taxon>Neoptera</taxon>
        <taxon>Endopterygota</taxon>
        <taxon>Diptera</taxon>
        <taxon>Brachycera</taxon>
        <taxon>Stratiomyomorpha</taxon>
        <taxon>Stratiomyidae</taxon>
        <taxon>Hermetiinae</taxon>
        <taxon>Hermetia</taxon>
    </lineage>
</organism>
<keyword evidence="10 15" id="KW-0560">Oxidoreductase</keyword>
<reference evidence="17 18" key="1">
    <citation type="submission" date="2020-11" db="EMBL/GenBank/DDBJ databases">
        <authorList>
            <person name="Wallbank WR R."/>
            <person name="Pardo Diaz C."/>
            <person name="Kozak K."/>
            <person name="Martin S."/>
            <person name="Jiggins C."/>
            <person name="Moest M."/>
            <person name="Warren A I."/>
            <person name="Generalovic N T."/>
            <person name="Byers J.R.P. K."/>
            <person name="Montejo-Kovacevich G."/>
            <person name="Yen C E."/>
        </authorList>
    </citation>
    <scope>NUCLEOTIDE SEQUENCE [LARGE SCALE GENOMIC DNA]</scope>
</reference>
<evidence type="ECO:0000256" key="7">
    <source>
        <dbReference type="ARBA" id="ARBA00022723"/>
    </source>
</evidence>
<dbReference type="EMBL" id="LR899011">
    <property type="protein sequence ID" value="CAD7083752.1"/>
    <property type="molecule type" value="Genomic_DNA"/>
</dbReference>
<evidence type="ECO:0000256" key="11">
    <source>
        <dbReference type="ARBA" id="ARBA00023004"/>
    </source>
</evidence>
<keyword evidence="11 14" id="KW-0408">Iron</keyword>
<accession>A0A7R8UPL1</accession>
<dbReference type="CDD" id="cd11056">
    <property type="entry name" value="CYP6-like"/>
    <property type="match status" value="1"/>
</dbReference>
<keyword evidence="12 15" id="KW-0503">Monooxygenase</keyword>
<dbReference type="PANTHER" id="PTHR24292">
    <property type="entry name" value="CYTOCHROME P450"/>
    <property type="match status" value="1"/>
</dbReference>
<dbReference type="GO" id="GO:0005506">
    <property type="term" value="F:iron ion binding"/>
    <property type="evidence" value="ECO:0007669"/>
    <property type="project" value="InterPro"/>
</dbReference>
<protein>
    <recommendedName>
        <fullName evidence="19">Cytochrome P450</fullName>
    </recommendedName>
</protein>
<dbReference type="PANTHER" id="PTHR24292:SF54">
    <property type="entry name" value="CYP9F3-RELATED"/>
    <property type="match status" value="1"/>
</dbReference>
<dbReference type="GO" id="GO:0005789">
    <property type="term" value="C:endoplasmic reticulum membrane"/>
    <property type="evidence" value="ECO:0007669"/>
    <property type="project" value="UniProtKB-SubCell"/>
</dbReference>
<evidence type="ECO:0000256" key="4">
    <source>
        <dbReference type="ARBA" id="ARBA00004406"/>
    </source>
</evidence>
<dbReference type="GO" id="GO:0016705">
    <property type="term" value="F:oxidoreductase activity, acting on paired donors, with incorporation or reduction of molecular oxygen"/>
    <property type="evidence" value="ECO:0007669"/>
    <property type="project" value="InterPro"/>
</dbReference>
<keyword evidence="13 16" id="KW-0472">Membrane</keyword>
<name>A0A7R8UPL1_HERIL</name>
<keyword evidence="7 14" id="KW-0479">Metal-binding</keyword>
<evidence type="ECO:0000256" key="5">
    <source>
        <dbReference type="ARBA" id="ARBA00010617"/>
    </source>
</evidence>
<dbReference type="SUPFAM" id="SSF48264">
    <property type="entry name" value="Cytochrome P450"/>
    <property type="match status" value="1"/>
</dbReference>
<evidence type="ECO:0000256" key="8">
    <source>
        <dbReference type="ARBA" id="ARBA00022824"/>
    </source>
</evidence>
<evidence type="ECO:0000256" key="9">
    <source>
        <dbReference type="ARBA" id="ARBA00022848"/>
    </source>
</evidence>
<feature type="transmembrane region" description="Helical" evidence="16">
    <location>
        <begin position="6"/>
        <end position="22"/>
    </location>
</feature>
<sequence length="496" mass="57020">MVFLVILTSIVCLTVTFVLWMRKRFSYWKEMGAPYEEPSFLYGNLKGVGKQDHDGQLIEKFYRKHKGRGPFVGIFFFLVPVVVPIDLELVKNILIRDFNYFHDRGLFYNEKDDPLSGHLFTLPGLRWRRIRNKLSPAFTSGKMKTIFPLIVKIARRLELKLNEISTSESQVDIKDIMARFTVDVIGTCAYGLEANSLEDGQNEFFHVGMSVFENPRHGTGFTFLLLAFREYARKLGFKTFRDEVIKFYSSTIRKVVDYRLANNIERGDFMDILIRLHVGGNEEPLTFNELLAQAFVFHSAGFETSSSTLQFCFYELACNPVIQEQTRSHINEVLGEHGGELTYEAVADMKYLDQVIAETLRLYPPAGNHIREVTQDYKVPGTDFILKKGTSVMIPIYAIQRDAEYFPNSTSFNPDNFTEENIKSRPFAAYLPFGEGPHMCIGARFAMMQVKVGLVTGLRNYKYTLSERTGRPLKLQSKFFLTNVDGGIWLNIERLK</sequence>
<comment type="function">
    <text evidence="2">May be involved in the metabolism of insect hormones and in the breakdown of synthetic insecticides.</text>
</comment>
<dbReference type="Pfam" id="PF00067">
    <property type="entry name" value="p450"/>
    <property type="match status" value="1"/>
</dbReference>
<dbReference type="PRINTS" id="PR00385">
    <property type="entry name" value="P450"/>
</dbReference>
<dbReference type="GO" id="GO:0004497">
    <property type="term" value="F:monooxygenase activity"/>
    <property type="evidence" value="ECO:0007669"/>
    <property type="project" value="UniProtKB-KW"/>
</dbReference>
<evidence type="ECO:0008006" key="19">
    <source>
        <dbReference type="Google" id="ProtNLM"/>
    </source>
</evidence>
<proteinExistence type="inferred from homology"/>
<dbReference type="Gene3D" id="1.10.630.10">
    <property type="entry name" value="Cytochrome P450"/>
    <property type="match status" value="1"/>
</dbReference>
<dbReference type="InterPro" id="IPR036396">
    <property type="entry name" value="Cyt_P450_sf"/>
</dbReference>